<feature type="compositionally biased region" description="Polar residues" evidence="1">
    <location>
        <begin position="37"/>
        <end position="54"/>
    </location>
</feature>
<protein>
    <submittedName>
        <fullName evidence="2">Uncharacterized protein</fullName>
    </submittedName>
</protein>
<dbReference type="EnsemblMetazoa" id="G13454.1">
    <property type="protein sequence ID" value="G13454.1:cds"/>
    <property type="gene ID" value="G13454"/>
</dbReference>
<accession>A0A8W8IDG3</accession>
<keyword evidence="3" id="KW-1185">Reference proteome</keyword>
<name>A0A8W8IDG3_MAGGI</name>
<feature type="region of interest" description="Disordered" evidence="1">
    <location>
        <begin position="1"/>
        <end position="86"/>
    </location>
</feature>
<organism evidence="2 3">
    <name type="scientific">Magallana gigas</name>
    <name type="common">Pacific oyster</name>
    <name type="synonym">Crassostrea gigas</name>
    <dbReference type="NCBI Taxonomy" id="29159"/>
    <lineage>
        <taxon>Eukaryota</taxon>
        <taxon>Metazoa</taxon>
        <taxon>Spiralia</taxon>
        <taxon>Lophotrochozoa</taxon>
        <taxon>Mollusca</taxon>
        <taxon>Bivalvia</taxon>
        <taxon>Autobranchia</taxon>
        <taxon>Pteriomorphia</taxon>
        <taxon>Ostreida</taxon>
        <taxon>Ostreoidea</taxon>
        <taxon>Ostreidae</taxon>
        <taxon>Magallana</taxon>
    </lineage>
</organism>
<sequence length="293" mass="32981">MAQSQLSSPYSEGRQTSRDQLRVDVSEFEQMERENEFSGNESTYTPRKGTTTRSPVMGTGKKNPPFRGMGNLPIQSTRNNTDIERNGPLSRILPDCVDLVDDSMAKKALLKSNYYLFGKEFHKILTNDGKCYKELYKMIPHANGYLTIMFILVKSLISAQKTSSNNSSFFRYGPQATTSGLGARPADADIREILGHEITTRPERSRANTGKISFFISPKPRTIISANRRENKIFLSELESSYERPMGIACSPRLNFGLCSNPISNPPPFQPSFNQIKTDLVDQEVKSMLEKRS</sequence>
<proteinExistence type="predicted"/>
<evidence type="ECO:0000313" key="2">
    <source>
        <dbReference type="EnsemblMetazoa" id="G13454.1:cds"/>
    </source>
</evidence>
<feature type="compositionally biased region" description="Basic and acidic residues" evidence="1">
    <location>
        <begin position="15"/>
        <end position="36"/>
    </location>
</feature>
<dbReference type="Proteomes" id="UP000005408">
    <property type="component" value="Unassembled WGS sequence"/>
</dbReference>
<evidence type="ECO:0000256" key="1">
    <source>
        <dbReference type="SAM" id="MobiDB-lite"/>
    </source>
</evidence>
<dbReference type="AlphaFoldDB" id="A0A8W8IDG3"/>
<reference evidence="2" key="1">
    <citation type="submission" date="2022-08" db="UniProtKB">
        <authorList>
            <consortium name="EnsemblMetazoa"/>
        </authorList>
    </citation>
    <scope>IDENTIFICATION</scope>
    <source>
        <strain evidence="2">05x7-T-G4-1.051#20</strain>
    </source>
</reference>
<feature type="compositionally biased region" description="Polar residues" evidence="1">
    <location>
        <begin position="1"/>
        <end position="14"/>
    </location>
</feature>
<evidence type="ECO:0000313" key="3">
    <source>
        <dbReference type="Proteomes" id="UP000005408"/>
    </source>
</evidence>